<feature type="transmembrane region" description="Helical" evidence="1">
    <location>
        <begin position="39"/>
        <end position="58"/>
    </location>
</feature>
<accession>A0A1H4UF25</accession>
<dbReference type="InterPro" id="IPR008407">
    <property type="entry name" value="Brnchd-chn_aa_trnsp_AzlD"/>
</dbReference>
<feature type="transmembrane region" description="Helical" evidence="1">
    <location>
        <begin position="64"/>
        <end position="81"/>
    </location>
</feature>
<keyword evidence="1" id="KW-0812">Transmembrane</keyword>
<protein>
    <submittedName>
        <fullName evidence="2">Branched-chain amino acid transport protein (AzlD)</fullName>
    </submittedName>
</protein>
<organism evidence="2 3">
    <name type="scientific">Amycolatopsis tolypomycina</name>
    <dbReference type="NCBI Taxonomy" id="208445"/>
    <lineage>
        <taxon>Bacteria</taxon>
        <taxon>Bacillati</taxon>
        <taxon>Actinomycetota</taxon>
        <taxon>Actinomycetes</taxon>
        <taxon>Pseudonocardiales</taxon>
        <taxon>Pseudonocardiaceae</taxon>
        <taxon>Amycolatopsis</taxon>
    </lineage>
</organism>
<proteinExistence type="predicted"/>
<reference evidence="3" key="1">
    <citation type="submission" date="2016-10" db="EMBL/GenBank/DDBJ databases">
        <authorList>
            <person name="Varghese N."/>
            <person name="Submissions S."/>
        </authorList>
    </citation>
    <scope>NUCLEOTIDE SEQUENCE [LARGE SCALE GENOMIC DNA]</scope>
    <source>
        <strain evidence="3">DSM 44544</strain>
    </source>
</reference>
<feature type="transmembrane region" description="Helical" evidence="1">
    <location>
        <begin position="86"/>
        <end position="104"/>
    </location>
</feature>
<dbReference type="STRING" id="208445.SAMN04489727_4637"/>
<dbReference type="Pfam" id="PF05437">
    <property type="entry name" value="AzlD"/>
    <property type="match status" value="1"/>
</dbReference>
<keyword evidence="3" id="KW-1185">Reference proteome</keyword>
<evidence type="ECO:0000256" key="1">
    <source>
        <dbReference type="SAM" id="Phobius"/>
    </source>
</evidence>
<evidence type="ECO:0000313" key="2">
    <source>
        <dbReference type="EMBL" id="SEC67317.1"/>
    </source>
</evidence>
<dbReference type="RefSeq" id="WP_091310745.1">
    <property type="nucleotide sequence ID" value="NZ_FNSO01000004.1"/>
</dbReference>
<sequence>MDGTELLVATAVLALGTFAFRFAGPALRSRVKLTPRAERLMALAAVVLLAALVAVSALTEGHGFAGIARPAGVLVAGVLAWRKAPFALVVVAAAATAALLRLAGVP</sequence>
<evidence type="ECO:0000313" key="3">
    <source>
        <dbReference type="Proteomes" id="UP000199622"/>
    </source>
</evidence>
<name>A0A1H4UF25_9PSEU</name>
<feature type="transmembrane region" description="Helical" evidence="1">
    <location>
        <begin position="6"/>
        <end position="27"/>
    </location>
</feature>
<dbReference type="EMBL" id="FNSO01000004">
    <property type="protein sequence ID" value="SEC67317.1"/>
    <property type="molecule type" value="Genomic_DNA"/>
</dbReference>
<dbReference type="Proteomes" id="UP000199622">
    <property type="component" value="Unassembled WGS sequence"/>
</dbReference>
<gene>
    <name evidence="2" type="ORF">SAMN04489727_4637</name>
</gene>
<dbReference type="AlphaFoldDB" id="A0A1H4UF25"/>
<keyword evidence="1" id="KW-0472">Membrane</keyword>
<keyword evidence="1" id="KW-1133">Transmembrane helix</keyword>